<feature type="domain" description="HPr" evidence="1">
    <location>
        <begin position="8"/>
        <end position="73"/>
    </location>
</feature>
<dbReference type="EMBL" id="MAMP01000002">
    <property type="protein sequence ID" value="OES46446.1"/>
    <property type="molecule type" value="Genomic_DNA"/>
</dbReference>
<comment type="caution">
    <text evidence="2">The sequence shown here is derived from an EMBL/GenBank/DDBJ whole genome shotgun (WGS) entry which is preliminary data.</text>
</comment>
<keyword evidence="2" id="KW-0762">Sugar transport</keyword>
<dbReference type="Proteomes" id="UP000095658">
    <property type="component" value="Unassembled WGS sequence"/>
</dbReference>
<dbReference type="SUPFAM" id="SSF55594">
    <property type="entry name" value="HPr-like"/>
    <property type="match status" value="1"/>
</dbReference>
<dbReference type="Gene3D" id="3.30.1340.10">
    <property type="entry name" value="HPr-like"/>
    <property type="match status" value="1"/>
</dbReference>
<dbReference type="OrthoDB" id="2879525at2"/>
<dbReference type="STRING" id="1714016.BA724_14535"/>
<keyword evidence="3" id="KW-1185">Reference proteome</keyword>
<dbReference type="RefSeq" id="WP_069936986.1">
    <property type="nucleotide sequence ID" value="NZ_MAMP01000002.1"/>
</dbReference>
<name>A0A1E7DTN6_9BACI</name>
<reference evidence="2 3" key="1">
    <citation type="submission" date="2016-06" db="EMBL/GenBank/DDBJ databases">
        <title>Domibacillus iocasae genome sequencing.</title>
        <authorList>
            <person name="Verma A."/>
            <person name="Pal Y."/>
            <person name="Ojha A.K."/>
            <person name="Krishnamurthi S."/>
        </authorList>
    </citation>
    <scope>NUCLEOTIDE SEQUENCE [LARGE SCALE GENOMIC DNA]</scope>
    <source>
        <strain evidence="2 3">DSM 29979</strain>
    </source>
</reference>
<proteinExistence type="predicted"/>
<organism evidence="2 3">
    <name type="scientific">Domibacillus iocasae</name>
    <dbReference type="NCBI Taxonomy" id="1714016"/>
    <lineage>
        <taxon>Bacteria</taxon>
        <taxon>Bacillati</taxon>
        <taxon>Bacillota</taxon>
        <taxon>Bacilli</taxon>
        <taxon>Bacillales</taxon>
        <taxon>Bacillaceae</taxon>
        <taxon>Domibacillus</taxon>
    </lineage>
</organism>
<accession>A0A1E7DTN6</accession>
<dbReference type="InterPro" id="IPR000032">
    <property type="entry name" value="HPr-like"/>
</dbReference>
<protein>
    <submittedName>
        <fullName evidence="2">PTS sugar transporter</fullName>
    </submittedName>
</protein>
<gene>
    <name evidence="2" type="ORF">BA724_14535</name>
</gene>
<dbReference type="Pfam" id="PF00381">
    <property type="entry name" value="PTS-HPr"/>
    <property type="match status" value="1"/>
</dbReference>
<sequence>MELGPTFARFVVELNKTAQPFQSSIVLKTDHRSIDVKSILGLTHSILTSEKFQLEIHGSDEEKAKEEMVQVFRDFHIPVEVN</sequence>
<dbReference type="AlphaFoldDB" id="A0A1E7DTN6"/>
<evidence type="ECO:0000259" key="1">
    <source>
        <dbReference type="Pfam" id="PF00381"/>
    </source>
</evidence>
<keyword evidence="2" id="KW-0813">Transport</keyword>
<evidence type="ECO:0000313" key="3">
    <source>
        <dbReference type="Proteomes" id="UP000095658"/>
    </source>
</evidence>
<dbReference type="InterPro" id="IPR035895">
    <property type="entry name" value="HPr-like_sf"/>
</dbReference>
<evidence type="ECO:0000313" key="2">
    <source>
        <dbReference type="EMBL" id="OES46446.1"/>
    </source>
</evidence>